<comment type="catalytic activity">
    <reaction evidence="7">
        <text>RNA(n) + ATP = RNA(n)-3'-adenine ribonucleotide + diphosphate</text>
        <dbReference type="Rhea" id="RHEA:11332"/>
        <dbReference type="Rhea" id="RHEA-COMP:14527"/>
        <dbReference type="Rhea" id="RHEA-COMP:17347"/>
        <dbReference type="ChEBI" id="CHEBI:30616"/>
        <dbReference type="ChEBI" id="CHEBI:33019"/>
        <dbReference type="ChEBI" id="CHEBI:140395"/>
        <dbReference type="ChEBI" id="CHEBI:173115"/>
        <dbReference type="EC" id="2.7.7.19"/>
    </reaction>
</comment>
<organism evidence="13 14">
    <name type="scientific">Ottowia testudinis</name>
    <dbReference type="NCBI Taxonomy" id="2816950"/>
    <lineage>
        <taxon>Bacteria</taxon>
        <taxon>Pseudomonadati</taxon>
        <taxon>Pseudomonadota</taxon>
        <taxon>Betaproteobacteria</taxon>
        <taxon>Burkholderiales</taxon>
        <taxon>Comamonadaceae</taxon>
        <taxon>Ottowia</taxon>
    </lineage>
</organism>
<evidence type="ECO:0000256" key="6">
    <source>
        <dbReference type="ARBA" id="ARBA00023163"/>
    </source>
</evidence>
<evidence type="ECO:0000313" key="13">
    <source>
        <dbReference type="EMBL" id="QTD47056.1"/>
    </source>
</evidence>
<feature type="compositionally biased region" description="Low complexity" evidence="9">
    <location>
        <begin position="518"/>
        <end position="528"/>
    </location>
</feature>
<dbReference type="InterPro" id="IPR043519">
    <property type="entry name" value="NT_sf"/>
</dbReference>
<keyword evidence="3 7" id="KW-0547">Nucleotide-binding</keyword>
<sequence length="528" mass="58493">MINKFIGRLIDKATAGSKGRKRFGKRAEIGPDGHGINPALVDERAANVVRTLKEAGYEAYIVGGAVRDLLLGLKPKDFDVATNATPEQVKQLFRRAFIIGRRFRIVHVVYGRGREHEVIEVSTFRAYMDNAAAEAVSGNERTAKGQLAGMKHAVDASGRVLRDNVWGSQEEDAARRDFTVNAMYYDPETRVVVDYHSGIQDSRKKLLRMIGDAATRYREDPVRIMRAVRFGAKLSGLGFTLEPKTAKPLVEARALLAEVPQSRLFDEMIKLLQTGHAVPSVDQLRKLGLGKGIYPLLDVVVERADQPFVKAALADTDRRVSEGKPVAPSFLLACVLWQDVLAGWKARLARAEHPFPALQDAIDEVFDARIGDVSGRGKLGADMREIWMMQPRFEKRSGNTPFSLAEQPRFRAGFDFLRLRADVGEIDEELADWWQAFSLADDGVRESLVRELRAEQQRVKKQQPPRVHRVPKQPLAPEGQAQEAPESVADEAGEDSTATPAKKRRRRRRKPSSGNGGAPAAPAPSGGD</sequence>
<evidence type="ECO:0000256" key="9">
    <source>
        <dbReference type="SAM" id="MobiDB-lite"/>
    </source>
</evidence>
<accession>A0A975H565</accession>
<dbReference type="NCBIfam" id="TIGR01942">
    <property type="entry name" value="pcnB"/>
    <property type="match status" value="1"/>
</dbReference>
<evidence type="ECO:0000256" key="4">
    <source>
        <dbReference type="ARBA" id="ARBA00022840"/>
    </source>
</evidence>
<evidence type="ECO:0000313" key="14">
    <source>
        <dbReference type="Proteomes" id="UP000663903"/>
    </source>
</evidence>
<evidence type="ECO:0000256" key="7">
    <source>
        <dbReference type="HAMAP-Rule" id="MF_00957"/>
    </source>
</evidence>
<dbReference type="GO" id="GO:0043633">
    <property type="term" value="P:polyadenylation-dependent RNA catabolic process"/>
    <property type="evidence" value="ECO:0007669"/>
    <property type="project" value="InterPro"/>
</dbReference>
<keyword evidence="1 7" id="KW-0507">mRNA processing</keyword>
<name>A0A975H565_9BURK</name>
<keyword evidence="6 7" id="KW-0804">Transcription</keyword>
<dbReference type="Proteomes" id="UP000663903">
    <property type="component" value="Chromosome"/>
</dbReference>
<feature type="active site" evidence="7">
    <location>
        <position position="79"/>
    </location>
</feature>
<comment type="function">
    <text evidence="7">Adds poly(A) tail to the 3' end of many RNAs, which usually targets these RNAs for decay. Plays a significant role in the global control of gene expression, through influencing the rate of transcript degradation, and in the general RNA quality control.</text>
</comment>
<evidence type="ECO:0000259" key="11">
    <source>
        <dbReference type="Pfam" id="PF12626"/>
    </source>
</evidence>
<feature type="compositionally biased region" description="Basic residues" evidence="9">
    <location>
        <begin position="459"/>
        <end position="471"/>
    </location>
</feature>
<feature type="domain" description="Poly A polymerase head" evidence="10">
    <location>
        <begin position="59"/>
        <end position="208"/>
    </location>
</feature>
<dbReference type="PANTHER" id="PTHR43051:SF1">
    <property type="entry name" value="POLYNUCLEOTIDE ADENYLYLTRANSFERASE FAMILY PROTEIN"/>
    <property type="match status" value="1"/>
</dbReference>
<gene>
    <name evidence="7 13" type="primary">pcnB</name>
    <name evidence="13" type="ORF">J1M35_09425</name>
</gene>
<dbReference type="GO" id="GO:0003723">
    <property type="term" value="F:RNA binding"/>
    <property type="evidence" value="ECO:0007669"/>
    <property type="project" value="UniProtKB-UniRule"/>
</dbReference>
<feature type="domain" description="tRNA nucleotidyltransferase/poly(A) polymerase RNA and SrmB- binding" evidence="12">
    <location>
        <begin position="238"/>
        <end position="298"/>
    </location>
</feature>
<evidence type="ECO:0000256" key="5">
    <source>
        <dbReference type="ARBA" id="ARBA00022884"/>
    </source>
</evidence>
<keyword evidence="5 7" id="KW-0694">RNA-binding</keyword>
<proteinExistence type="inferred from homology"/>
<keyword evidence="14" id="KW-1185">Reference proteome</keyword>
<feature type="active site" evidence="7">
    <location>
        <position position="77"/>
    </location>
</feature>
<feature type="compositionally biased region" description="Basic residues" evidence="9">
    <location>
        <begin position="501"/>
        <end position="511"/>
    </location>
</feature>
<dbReference type="GO" id="GO:0005524">
    <property type="term" value="F:ATP binding"/>
    <property type="evidence" value="ECO:0007669"/>
    <property type="project" value="UniProtKB-UniRule"/>
</dbReference>
<evidence type="ECO:0000259" key="12">
    <source>
        <dbReference type="Pfam" id="PF12627"/>
    </source>
</evidence>
<feature type="region of interest" description="Disordered" evidence="9">
    <location>
        <begin position="455"/>
        <end position="528"/>
    </location>
</feature>
<dbReference type="Pfam" id="PF12626">
    <property type="entry name" value="PolyA_pol_arg_C"/>
    <property type="match status" value="1"/>
</dbReference>
<dbReference type="InterPro" id="IPR052191">
    <property type="entry name" value="tRNA_ntf/polyA_polymerase_I"/>
</dbReference>
<dbReference type="GO" id="GO:0006397">
    <property type="term" value="P:mRNA processing"/>
    <property type="evidence" value="ECO:0007669"/>
    <property type="project" value="UniProtKB-KW"/>
</dbReference>
<dbReference type="HAMAP" id="MF_00957">
    <property type="entry name" value="PolyA_pol"/>
    <property type="match status" value="1"/>
</dbReference>
<keyword evidence="2 7" id="KW-0808">Transferase</keyword>
<dbReference type="RefSeq" id="WP_208010952.1">
    <property type="nucleotide sequence ID" value="NZ_CP071796.1"/>
</dbReference>
<feature type="domain" description="Polymerase A arginine-rich C-terminal" evidence="11">
    <location>
        <begin position="352"/>
        <end position="466"/>
    </location>
</feature>
<evidence type="ECO:0000259" key="10">
    <source>
        <dbReference type="Pfam" id="PF01743"/>
    </source>
</evidence>
<feature type="active site" evidence="7">
    <location>
        <position position="177"/>
    </location>
</feature>
<dbReference type="CDD" id="cd05398">
    <property type="entry name" value="NT_ClassII-CCAase"/>
    <property type="match status" value="1"/>
</dbReference>
<dbReference type="PANTHER" id="PTHR43051">
    <property type="entry name" value="POLYNUCLEOTIDE ADENYLYLTRANSFERASE FAMILY PROTEIN"/>
    <property type="match status" value="1"/>
</dbReference>
<dbReference type="KEGG" id="otd:J1M35_09425"/>
<dbReference type="InterPro" id="IPR010206">
    <property type="entry name" value="PolA_pol_I"/>
</dbReference>
<dbReference type="InterPro" id="IPR032828">
    <property type="entry name" value="PolyA_RNA-bd"/>
</dbReference>
<evidence type="ECO:0000256" key="3">
    <source>
        <dbReference type="ARBA" id="ARBA00022741"/>
    </source>
</evidence>
<comment type="similarity">
    <text evidence="7 8">Belongs to the tRNA nucleotidyltransferase/poly(A) polymerase family.</text>
</comment>
<dbReference type="EC" id="2.7.7.19" evidence="7"/>
<keyword evidence="4 7" id="KW-0067">ATP-binding</keyword>
<reference evidence="13" key="1">
    <citation type="submission" date="2021-03" db="EMBL/GenBank/DDBJ databases">
        <title>Ottowia sp. 27C isolated from the cloaca of a Giant Asian pond turtle (Heosemys grandis).</title>
        <authorList>
            <person name="Spergser J."/>
            <person name="Busse H.-J."/>
        </authorList>
    </citation>
    <scope>NUCLEOTIDE SEQUENCE</scope>
    <source>
        <strain evidence="13">27C</strain>
    </source>
</reference>
<dbReference type="Pfam" id="PF01743">
    <property type="entry name" value="PolyA_pol"/>
    <property type="match status" value="1"/>
</dbReference>
<dbReference type="SUPFAM" id="SSF81301">
    <property type="entry name" value="Nucleotidyltransferase"/>
    <property type="match status" value="1"/>
</dbReference>
<dbReference type="InterPro" id="IPR025866">
    <property type="entry name" value="PolyA_pol_arg_C_dom"/>
</dbReference>
<dbReference type="GO" id="GO:1990817">
    <property type="term" value="F:poly(A) RNA polymerase activity"/>
    <property type="evidence" value="ECO:0007669"/>
    <property type="project" value="UniProtKB-UniRule"/>
</dbReference>
<dbReference type="AlphaFoldDB" id="A0A975H565"/>
<evidence type="ECO:0000256" key="2">
    <source>
        <dbReference type="ARBA" id="ARBA00022679"/>
    </source>
</evidence>
<dbReference type="Pfam" id="PF12627">
    <property type="entry name" value="PolyA_pol_RNAbd"/>
    <property type="match status" value="1"/>
</dbReference>
<keyword evidence="13" id="KW-0548">Nucleotidyltransferase</keyword>
<dbReference type="Gene3D" id="1.10.3090.10">
    <property type="entry name" value="cca-adding enzyme, domain 2"/>
    <property type="match status" value="1"/>
</dbReference>
<dbReference type="InterPro" id="IPR002646">
    <property type="entry name" value="PolA_pol_head_dom"/>
</dbReference>
<evidence type="ECO:0000256" key="1">
    <source>
        <dbReference type="ARBA" id="ARBA00022664"/>
    </source>
</evidence>
<dbReference type="EMBL" id="CP071796">
    <property type="protein sequence ID" value="QTD47056.1"/>
    <property type="molecule type" value="Genomic_DNA"/>
</dbReference>
<evidence type="ECO:0000256" key="8">
    <source>
        <dbReference type="RuleBase" id="RU003953"/>
    </source>
</evidence>
<protein>
    <recommendedName>
        <fullName evidence="7">Poly(A) polymerase I</fullName>
        <shortName evidence="7">PAP I</shortName>
        <ecNumber evidence="7">2.7.7.19</ecNumber>
    </recommendedName>
</protein>
<dbReference type="Gene3D" id="3.30.460.10">
    <property type="entry name" value="Beta Polymerase, domain 2"/>
    <property type="match status" value="1"/>
</dbReference>
<dbReference type="SUPFAM" id="SSF81891">
    <property type="entry name" value="Poly A polymerase C-terminal region-like"/>
    <property type="match status" value="1"/>
</dbReference>